<dbReference type="SMART" id="SM00964">
    <property type="entry name" value="STAT_int"/>
    <property type="match status" value="1"/>
</dbReference>
<evidence type="ECO:0000256" key="7">
    <source>
        <dbReference type="ARBA" id="ARBA00023015"/>
    </source>
</evidence>
<keyword evidence="6 13" id="KW-0727">SH2 domain</keyword>
<dbReference type="InterPro" id="IPR046994">
    <property type="entry name" value="STAT5_CC"/>
</dbReference>
<accession>A0A979FUT1</accession>
<name>A0A979FUT1_HYAAZ</name>
<evidence type="ECO:0000256" key="14">
    <source>
        <dbReference type="RuleBase" id="RU046415"/>
    </source>
</evidence>
<comment type="subcellular location">
    <subcellularLocation>
        <location evidence="2 14">Cytoplasm</location>
    </subcellularLocation>
    <subcellularLocation>
        <location evidence="1 14">Nucleus</location>
    </subcellularLocation>
</comment>
<evidence type="ECO:0000256" key="13">
    <source>
        <dbReference type="PROSITE-ProRule" id="PRU00191"/>
    </source>
</evidence>
<dbReference type="InterPro" id="IPR013800">
    <property type="entry name" value="STAT_TF_alpha"/>
</dbReference>
<evidence type="ECO:0000256" key="12">
    <source>
        <dbReference type="ARBA" id="ARBA00064301"/>
    </source>
</evidence>
<dbReference type="Pfam" id="PF02864">
    <property type="entry name" value="STAT_bind"/>
    <property type="match status" value="1"/>
</dbReference>
<dbReference type="InterPro" id="IPR000980">
    <property type="entry name" value="SH2"/>
</dbReference>
<dbReference type="InterPro" id="IPR008967">
    <property type="entry name" value="p53-like_TF_DNA-bd_sf"/>
</dbReference>
<dbReference type="InterPro" id="IPR013799">
    <property type="entry name" value="STAT_TF_prot_interaction"/>
</dbReference>
<dbReference type="GeneID" id="108674474"/>
<organism evidence="17 18">
    <name type="scientific">Hyalella azteca</name>
    <name type="common">Amphipod</name>
    <dbReference type="NCBI Taxonomy" id="294128"/>
    <lineage>
        <taxon>Eukaryota</taxon>
        <taxon>Metazoa</taxon>
        <taxon>Ecdysozoa</taxon>
        <taxon>Arthropoda</taxon>
        <taxon>Crustacea</taxon>
        <taxon>Multicrustacea</taxon>
        <taxon>Malacostraca</taxon>
        <taxon>Eumalacostraca</taxon>
        <taxon>Peracarida</taxon>
        <taxon>Amphipoda</taxon>
        <taxon>Senticaudata</taxon>
        <taxon>Talitrida</taxon>
        <taxon>Talitroidea</taxon>
        <taxon>Hyalellidae</taxon>
        <taxon>Hyalella</taxon>
    </lineage>
</organism>
<dbReference type="PANTHER" id="PTHR11801">
    <property type="entry name" value="SIGNAL TRANSDUCER AND ACTIVATOR OF TRANSCRIPTION"/>
    <property type="match status" value="1"/>
</dbReference>
<dbReference type="CDD" id="cd09919">
    <property type="entry name" value="SH2_STAT_family"/>
    <property type="match status" value="1"/>
</dbReference>
<evidence type="ECO:0000256" key="5">
    <source>
        <dbReference type="ARBA" id="ARBA00022553"/>
    </source>
</evidence>
<evidence type="ECO:0000256" key="4">
    <source>
        <dbReference type="ARBA" id="ARBA00022490"/>
    </source>
</evidence>
<keyword evidence="7 14" id="KW-0805">Transcription regulation</keyword>
<feature type="compositionally biased region" description="Polar residues" evidence="15">
    <location>
        <begin position="734"/>
        <end position="744"/>
    </location>
</feature>
<dbReference type="SUPFAM" id="SSF48092">
    <property type="entry name" value="Transcription factor STAT-4 N-domain"/>
    <property type="match status" value="1"/>
</dbReference>
<evidence type="ECO:0000256" key="2">
    <source>
        <dbReference type="ARBA" id="ARBA00004496"/>
    </source>
</evidence>
<dbReference type="GO" id="GO:0005634">
    <property type="term" value="C:nucleus"/>
    <property type="evidence" value="ECO:0007669"/>
    <property type="project" value="UniProtKB-SubCell"/>
</dbReference>
<dbReference type="Gene3D" id="1.10.238.10">
    <property type="entry name" value="EF-hand"/>
    <property type="match status" value="1"/>
</dbReference>
<dbReference type="InterPro" id="IPR048988">
    <property type="entry name" value="STAT_linker"/>
</dbReference>
<dbReference type="SUPFAM" id="SSF49417">
    <property type="entry name" value="p53-like transcription factors"/>
    <property type="match status" value="1"/>
</dbReference>
<dbReference type="PROSITE" id="PS50001">
    <property type="entry name" value="SH2"/>
    <property type="match status" value="1"/>
</dbReference>
<comment type="similarity">
    <text evidence="3 14">Belongs to the transcription factor STAT family.</text>
</comment>
<evidence type="ECO:0000256" key="1">
    <source>
        <dbReference type="ARBA" id="ARBA00004123"/>
    </source>
</evidence>
<dbReference type="GO" id="GO:0005737">
    <property type="term" value="C:cytoplasm"/>
    <property type="evidence" value="ECO:0007669"/>
    <property type="project" value="UniProtKB-SubCell"/>
</dbReference>
<reference evidence="18" key="1">
    <citation type="submission" date="2025-08" db="UniProtKB">
        <authorList>
            <consortium name="RefSeq"/>
        </authorList>
    </citation>
    <scope>IDENTIFICATION</scope>
    <source>
        <tissue evidence="18">Whole organism</tissue>
    </source>
</reference>
<dbReference type="SUPFAM" id="SSF55550">
    <property type="entry name" value="SH2 domain"/>
    <property type="match status" value="1"/>
</dbReference>
<dbReference type="OrthoDB" id="19300at2759"/>
<dbReference type="Pfam" id="PF00017">
    <property type="entry name" value="SH2"/>
    <property type="match status" value="1"/>
</dbReference>
<dbReference type="GO" id="GO:0007166">
    <property type="term" value="P:cell surface receptor signaling pathway"/>
    <property type="evidence" value="ECO:0007669"/>
    <property type="project" value="UniProtKB-ARBA"/>
</dbReference>
<keyword evidence="11 14" id="KW-0539">Nucleus</keyword>
<evidence type="ECO:0000256" key="6">
    <source>
        <dbReference type="ARBA" id="ARBA00022999"/>
    </source>
</evidence>
<dbReference type="InterPro" id="IPR015988">
    <property type="entry name" value="STAT_TF_CC"/>
</dbReference>
<dbReference type="FunFam" id="2.60.40.630:FF:000003">
    <property type="entry name" value="Signal transducer and transcription activator 6"/>
    <property type="match status" value="1"/>
</dbReference>
<dbReference type="Pfam" id="PF21354">
    <property type="entry name" value="STAT_linker"/>
    <property type="match status" value="1"/>
</dbReference>
<dbReference type="CDD" id="cd16855">
    <property type="entry name" value="STAT5_CCD"/>
    <property type="match status" value="1"/>
</dbReference>
<dbReference type="InterPro" id="IPR036860">
    <property type="entry name" value="SH2_dom_sf"/>
</dbReference>
<dbReference type="OMA" id="FDWKNRQ"/>
<dbReference type="Proteomes" id="UP000694843">
    <property type="component" value="Unplaced"/>
</dbReference>
<dbReference type="Gene3D" id="2.60.40.630">
    <property type="entry name" value="STAT transcription factor, DNA-binding domain"/>
    <property type="match status" value="1"/>
</dbReference>
<dbReference type="Pfam" id="PF01017">
    <property type="entry name" value="STAT_alpha"/>
    <property type="match status" value="1"/>
</dbReference>
<evidence type="ECO:0000256" key="11">
    <source>
        <dbReference type="ARBA" id="ARBA00023242"/>
    </source>
</evidence>
<keyword evidence="8 14" id="KW-0238">DNA-binding</keyword>
<dbReference type="InterPro" id="IPR013801">
    <property type="entry name" value="STAT_TF_DNA-bd"/>
</dbReference>
<dbReference type="SUPFAM" id="SSF47655">
    <property type="entry name" value="STAT"/>
    <property type="match status" value="1"/>
</dbReference>
<keyword evidence="10 14" id="KW-0804">Transcription</keyword>
<keyword evidence="17" id="KW-1185">Reference proteome</keyword>
<feature type="domain" description="SH2" evidence="16">
    <location>
        <begin position="579"/>
        <end position="679"/>
    </location>
</feature>
<gene>
    <name evidence="18" type="primary">LOC108674474</name>
</gene>
<evidence type="ECO:0000313" key="18">
    <source>
        <dbReference type="RefSeq" id="XP_047740317.1"/>
    </source>
</evidence>
<dbReference type="Pfam" id="PF02865">
    <property type="entry name" value="STAT_int"/>
    <property type="match status" value="1"/>
</dbReference>
<feature type="compositionally biased region" description="Low complexity" evidence="15">
    <location>
        <begin position="718"/>
        <end position="732"/>
    </location>
</feature>
<dbReference type="Gene3D" id="1.10.532.10">
    <property type="entry name" value="STAT transcription factor, N-terminal domain"/>
    <property type="match status" value="1"/>
</dbReference>
<evidence type="ECO:0000256" key="15">
    <source>
        <dbReference type="SAM" id="MobiDB-lite"/>
    </source>
</evidence>
<sequence length="759" mass="84842">MSLWSRAQQLPPDALREVKASYAHHAFPIEVRHCLALWLEEKMQHWHEMDVENPSHSEFAGGLLLELMREIEAKLHTETDFLLRSRLEEASQQFASRYQQSPLLLVSALRSCFNTELSLVQQHESMMAGARVGGGDVGCPPGGHHHLGGGGGGGGEMVTADIMDQLAALAERTADSANDLRFLEQEQESFFISYHDCTKTNAQLSHLTAQPITPQLQEMIISMEKKKQMGEQELSVKVSGMVQRRLALVEKLQQTLDKIIAAQHRVLDQELTAWKREQQMAGNGRPFNEAKLNRIQEWCEQLADIIWQNRHQVKECERQCSKLPLQPPGGVDMLPALNQTITRQLSSLVTSTFIIEKEPPQVMKTNTRFTATVRLLVGGKLNVHMTPPQVTVSIVSEAQANSLLKNEAKRHQSGEILNNTGTMEYVQSTRQLSVNFRNLQLRKIKRAEKKGTESVMDEKFALLFQSTFSVGGGELGFQANESRCVLNAFHVPDKVPWPAVADMLDTKFKHATGRGLTPDNINFLASKALRTNSMCSDYSSQYLSWSQFCKEPLLERSFTFWEWFFQVMKVTREHLRQLWVDGSILGFVGRRQAEELLSASPPATFLLRFSDSELGGVTIAWSSDDVNAESREVFMLQPFTSKDFGIRPLADRISDLRRLTTLYPNTPKDHAFSKYYTPVTELPPVPGAYIPSGVVTHVLGWPKPGLEGSSSSYPNTPVPLGSPSAPSSVPSAMDHSSSSEQKPSLDSPLYDAANVLANF</sequence>
<dbReference type="AlphaFoldDB" id="A0A979FUT1"/>
<keyword evidence="9 14" id="KW-0010">Activator</keyword>
<proteinExistence type="inferred from homology"/>
<feature type="region of interest" description="Disordered" evidence="15">
    <location>
        <begin position="708"/>
        <end position="748"/>
    </location>
</feature>
<evidence type="ECO:0000256" key="3">
    <source>
        <dbReference type="ARBA" id="ARBA00005586"/>
    </source>
</evidence>
<protein>
    <recommendedName>
        <fullName evidence="14">Signal transducer and activator of transcription</fullName>
    </recommendedName>
</protein>
<evidence type="ECO:0000256" key="9">
    <source>
        <dbReference type="ARBA" id="ARBA00023159"/>
    </source>
</evidence>
<dbReference type="InterPro" id="IPR036535">
    <property type="entry name" value="STAT_N_sf"/>
</dbReference>
<evidence type="ECO:0000256" key="10">
    <source>
        <dbReference type="ARBA" id="ARBA00023163"/>
    </source>
</evidence>
<evidence type="ECO:0000256" key="8">
    <source>
        <dbReference type="ARBA" id="ARBA00023125"/>
    </source>
</evidence>
<keyword evidence="5 14" id="KW-0597">Phosphoprotein</keyword>
<dbReference type="GO" id="GO:0001228">
    <property type="term" value="F:DNA-binding transcription activator activity, RNA polymerase II-specific"/>
    <property type="evidence" value="ECO:0007669"/>
    <property type="project" value="UniProtKB-ARBA"/>
</dbReference>
<dbReference type="KEGG" id="hazt:108674474"/>
<dbReference type="RefSeq" id="XP_047740317.1">
    <property type="nucleotide sequence ID" value="XM_047884361.1"/>
</dbReference>
<dbReference type="GO" id="GO:0000977">
    <property type="term" value="F:RNA polymerase II transcription regulatory region sequence-specific DNA binding"/>
    <property type="evidence" value="ECO:0007669"/>
    <property type="project" value="UniProtKB-ARBA"/>
</dbReference>
<dbReference type="Gene3D" id="1.20.1050.20">
    <property type="entry name" value="STAT transcription factor, all-alpha domain"/>
    <property type="match status" value="1"/>
</dbReference>
<dbReference type="Gene3D" id="3.30.505.10">
    <property type="entry name" value="SH2 domain"/>
    <property type="match status" value="1"/>
</dbReference>
<dbReference type="InterPro" id="IPR001217">
    <property type="entry name" value="STAT"/>
</dbReference>
<evidence type="ECO:0000313" key="17">
    <source>
        <dbReference type="Proteomes" id="UP000694843"/>
    </source>
</evidence>
<evidence type="ECO:0000259" key="16">
    <source>
        <dbReference type="PROSITE" id="PS50001"/>
    </source>
</evidence>
<comment type="subunit">
    <text evidence="12">Forms a homodimer or a heterodimer with a related family member.</text>
</comment>
<keyword evidence="4 14" id="KW-0963">Cytoplasm</keyword>
<dbReference type="InterPro" id="IPR012345">
    <property type="entry name" value="STAT_TF_DNA-bd_N"/>
</dbReference>